<reference evidence="1 2" key="1">
    <citation type="journal article" date="2023" name="Hortic Res">
        <title>Pangenome of water caltrop reveals structural variations and asymmetric subgenome divergence after allopolyploidization.</title>
        <authorList>
            <person name="Zhang X."/>
            <person name="Chen Y."/>
            <person name="Wang L."/>
            <person name="Yuan Y."/>
            <person name="Fang M."/>
            <person name="Shi L."/>
            <person name="Lu R."/>
            <person name="Comes H.P."/>
            <person name="Ma Y."/>
            <person name="Chen Y."/>
            <person name="Huang G."/>
            <person name="Zhou Y."/>
            <person name="Zheng Z."/>
            <person name="Qiu Y."/>
        </authorList>
    </citation>
    <scope>NUCLEOTIDE SEQUENCE [LARGE SCALE GENOMIC DNA]</scope>
    <source>
        <tissue evidence="1">Roots</tissue>
    </source>
</reference>
<name>A0AAN7JM62_9MYRT</name>
<proteinExistence type="predicted"/>
<gene>
    <name evidence="1" type="ORF">SAY87_015274</name>
</gene>
<evidence type="ECO:0000313" key="2">
    <source>
        <dbReference type="Proteomes" id="UP001345219"/>
    </source>
</evidence>
<keyword evidence="2" id="KW-1185">Reference proteome</keyword>
<dbReference type="AlphaFoldDB" id="A0AAN7JM62"/>
<comment type="caution">
    <text evidence="1">The sequence shown here is derived from an EMBL/GenBank/DDBJ whole genome shotgun (WGS) entry which is preliminary data.</text>
</comment>
<dbReference type="EMBL" id="JAXIOK010000019">
    <property type="protein sequence ID" value="KAK4748688.1"/>
    <property type="molecule type" value="Genomic_DNA"/>
</dbReference>
<evidence type="ECO:0000313" key="1">
    <source>
        <dbReference type="EMBL" id="KAK4748688.1"/>
    </source>
</evidence>
<accession>A0AAN7JM62</accession>
<organism evidence="1 2">
    <name type="scientific">Trapa incisa</name>
    <dbReference type="NCBI Taxonomy" id="236973"/>
    <lineage>
        <taxon>Eukaryota</taxon>
        <taxon>Viridiplantae</taxon>
        <taxon>Streptophyta</taxon>
        <taxon>Embryophyta</taxon>
        <taxon>Tracheophyta</taxon>
        <taxon>Spermatophyta</taxon>
        <taxon>Magnoliopsida</taxon>
        <taxon>eudicotyledons</taxon>
        <taxon>Gunneridae</taxon>
        <taxon>Pentapetalae</taxon>
        <taxon>rosids</taxon>
        <taxon>malvids</taxon>
        <taxon>Myrtales</taxon>
        <taxon>Lythraceae</taxon>
        <taxon>Trapa</taxon>
    </lineage>
</organism>
<sequence>MGSSSSCILSSPFHVFECIKLESGMCIPFHGSIGSSPFLGTEKEQKGKHLWTFSMSIRCRILIISLVKSSSLWSSIVIGLQCYILFFCLGEDWVVMAHLCLSANLADKCMLDYLSYLGRPNQFNGVGGTISKRKILSYI</sequence>
<protein>
    <submittedName>
        <fullName evidence="1">Uncharacterized protein</fullName>
    </submittedName>
</protein>
<dbReference type="Proteomes" id="UP001345219">
    <property type="component" value="Chromosome 12"/>
</dbReference>